<dbReference type="Proteomes" id="UP000229500">
    <property type="component" value="Unassembled WGS sequence"/>
</dbReference>
<evidence type="ECO:0000313" key="6">
    <source>
        <dbReference type="EMBL" id="PJE69343.1"/>
    </source>
</evidence>
<dbReference type="PANTHER" id="PTHR30290:SF9">
    <property type="entry name" value="OLIGOPEPTIDE-BINDING PROTEIN APPA"/>
    <property type="match status" value="1"/>
</dbReference>
<proteinExistence type="inferred from homology"/>
<dbReference type="InterPro" id="IPR030678">
    <property type="entry name" value="Peptide/Ni-bd"/>
</dbReference>
<dbReference type="AlphaFoldDB" id="A0A2M8L686"/>
<gene>
    <name evidence="6" type="ORF">COU96_00325</name>
</gene>
<dbReference type="Pfam" id="PF00496">
    <property type="entry name" value="SBP_bac_5"/>
    <property type="match status" value="2"/>
</dbReference>
<dbReference type="PIRSF" id="PIRSF002741">
    <property type="entry name" value="MppA"/>
    <property type="match status" value="1"/>
</dbReference>
<evidence type="ECO:0000259" key="5">
    <source>
        <dbReference type="Pfam" id="PF00496"/>
    </source>
</evidence>
<dbReference type="Gene3D" id="3.40.190.10">
    <property type="entry name" value="Periplasmic binding protein-like II"/>
    <property type="match status" value="1"/>
</dbReference>
<keyword evidence="4" id="KW-0812">Transmembrane</keyword>
<accession>A0A2M8L686</accession>
<feature type="domain" description="Solute-binding protein family 5" evidence="5">
    <location>
        <begin position="143"/>
        <end position="373"/>
    </location>
</feature>
<keyword evidence="2" id="KW-0813">Transport</keyword>
<dbReference type="Gene3D" id="3.90.76.10">
    <property type="entry name" value="Dipeptide-binding Protein, Domain 1"/>
    <property type="match status" value="1"/>
</dbReference>
<keyword evidence="4" id="KW-1133">Transmembrane helix</keyword>
<evidence type="ECO:0000256" key="2">
    <source>
        <dbReference type="ARBA" id="ARBA00022448"/>
    </source>
</evidence>
<organism evidence="6 7">
    <name type="scientific">Candidatus Shapirobacteria bacterium CG10_big_fil_rev_8_21_14_0_10_38_14</name>
    <dbReference type="NCBI Taxonomy" id="1974483"/>
    <lineage>
        <taxon>Bacteria</taxon>
        <taxon>Candidatus Shapironibacteriota</taxon>
    </lineage>
</organism>
<protein>
    <recommendedName>
        <fullName evidence="5">Solute-binding protein family 5 domain-containing protein</fullName>
    </recommendedName>
</protein>
<evidence type="ECO:0000256" key="4">
    <source>
        <dbReference type="SAM" id="Phobius"/>
    </source>
</evidence>
<evidence type="ECO:0000313" key="7">
    <source>
        <dbReference type="Proteomes" id="UP000229500"/>
    </source>
</evidence>
<dbReference type="GO" id="GO:0015833">
    <property type="term" value="P:peptide transport"/>
    <property type="evidence" value="ECO:0007669"/>
    <property type="project" value="TreeGrafter"/>
</dbReference>
<comment type="similarity">
    <text evidence="1">Belongs to the bacterial solute-binding protein 5 family.</text>
</comment>
<dbReference type="SUPFAM" id="SSF53850">
    <property type="entry name" value="Periplasmic binding protein-like II"/>
    <property type="match status" value="1"/>
</dbReference>
<dbReference type="EMBL" id="PFEL01000013">
    <property type="protein sequence ID" value="PJE69343.1"/>
    <property type="molecule type" value="Genomic_DNA"/>
</dbReference>
<reference evidence="7" key="1">
    <citation type="submission" date="2017-09" db="EMBL/GenBank/DDBJ databases">
        <title>Depth-based differentiation of microbial function through sediment-hosted aquifers and enrichment of novel symbionts in the deep terrestrial subsurface.</title>
        <authorList>
            <person name="Probst A.J."/>
            <person name="Ladd B."/>
            <person name="Jarett J.K."/>
            <person name="Geller-Mcgrath D.E."/>
            <person name="Sieber C.M.K."/>
            <person name="Emerson J.B."/>
            <person name="Anantharaman K."/>
            <person name="Thomas B.C."/>
            <person name="Malmstrom R."/>
            <person name="Stieglmeier M."/>
            <person name="Klingl A."/>
            <person name="Woyke T."/>
            <person name="Ryan C.M."/>
            <person name="Banfield J.F."/>
        </authorList>
    </citation>
    <scope>NUCLEOTIDE SEQUENCE [LARGE SCALE GENOMIC DNA]</scope>
</reference>
<comment type="caution">
    <text evidence="6">The sequence shown here is derived from an EMBL/GenBank/DDBJ whole genome shotgun (WGS) entry which is preliminary data.</text>
</comment>
<sequence>MILPKKIRFTFLFISAIIKNHYKVIFLGVILGVILYFSVPALFKYLPKPAKTLKIGVIGQYQINTIPNSILEDISSGLTIISENGEPKPGLAESWTIENEGKTYIFKIRAENIYWHDGKTVKVSDINYNFKDIDFSVNQDSLIFKLKEPFAPMPAVLAKPIFKKGLIGLGKYKVKKIVNSGKFISLISLTAFNKKDDLPNKLYRFYNNETDLKTAFNLGEINQMDNLFNINNITTGSKIKTTKKIMENAYIAVFFNTNNPPFASKTFRQALSYAIPKETGLKRALTPIDSSSWVYNPDVKPYVQDLAHALSLLEAENIDTGNLAINISTFPQFENIANQIKENWQQVGINSNVRIINSLPENYEVLILAREIPKDPDQYYFWHSTQSGNISFFKNLRIDKLLEDGRRIIDKEERKSIYLDFQRFLVEETSAIFLTHPEVYRVTRE</sequence>
<evidence type="ECO:0000256" key="3">
    <source>
        <dbReference type="ARBA" id="ARBA00022729"/>
    </source>
</evidence>
<keyword evidence="3" id="KW-0732">Signal</keyword>
<dbReference type="GO" id="GO:0042597">
    <property type="term" value="C:periplasmic space"/>
    <property type="evidence" value="ECO:0007669"/>
    <property type="project" value="UniProtKB-ARBA"/>
</dbReference>
<dbReference type="GO" id="GO:1904680">
    <property type="term" value="F:peptide transmembrane transporter activity"/>
    <property type="evidence" value="ECO:0007669"/>
    <property type="project" value="TreeGrafter"/>
</dbReference>
<dbReference type="Gene3D" id="3.10.105.10">
    <property type="entry name" value="Dipeptide-binding Protein, Domain 3"/>
    <property type="match status" value="1"/>
</dbReference>
<dbReference type="InterPro" id="IPR000914">
    <property type="entry name" value="SBP_5_dom"/>
</dbReference>
<name>A0A2M8L686_9BACT</name>
<dbReference type="InterPro" id="IPR039424">
    <property type="entry name" value="SBP_5"/>
</dbReference>
<dbReference type="GO" id="GO:0043190">
    <property type="term" value="C:ATP-binding cassette (ABC) transporter complex"/>
    <property type="evidence" value="ECO:0007669"/>
    <property type="project" value="InterPro"/>
</dbReference>
<feature type="domain" description="Solute-binding protein family 5" evidence="5">
    <location>
        <begin position="86"/>
        <end position="133"/>
    </location>
</feature>
<evidence type="ECO:0000256" key="1">
    <source>
        <dbReference type="ARBA" id="ARBA00005695"/>
    </source>
</evidence>
<feature type="transmembrane region" description="Helical" evidence="4">
    <location>
        <begin position="21"/>
        <end position="43"/>
    </location>
</feature>
<keyword evidence="4" id="KW-0472">Membrane</keyword>
<dbReference type="PANTHER" id="PTHR30290">
    <property type="entry name" value="PERIPLASMIC BINDING COMPONENT OF ABC TRANSPORTER"/>
    <property type="match status" value="1"/>
</dbReference>